<dbReference type="KEGG" id="bcg:BCG9842_B3049"/>
<proteinExistence type="predicted"/>
<dbReference type="HOGENOM" id="CLU_3266173_0_0_9"/>
<name>B7IVC8_BACC2</name>
<organism evidence="1 2">
    <name type="scientific">Bacillus cereus (strain G9842)</name>
    <dbReference type="NCBI Taxonomy" id="405531"/>
    <lineage>
        <taxon>Bacteria</taxon>
        <taxon>Bacillati</taxon>
        <taxon>Bacillota</taxon>
        <taxon>Bacilli</taxon>
        <taxon>Bacillales</taxon>
        <taxon>Bacillaceae</taxon>
        <taxon>Bacillus</taxon>
        <taxon>Bacillus cereus group</taxon>
    </lineage>
</organism>
<reference evidence="1 2" key="1">
    <citation type="submission" date="2008-10" db="EMBL/GenBank/DDBJ databases">
        <title>Genome sequence of Bacillus cereus G9842.</title>
        <authorList>
            <person name="Dodson R.J."/>
            <person name="Durkin A.S."/>
            <person name="Rosovitz M.J."/>
            <person name="Rasko D.A."/>
            <person name="Hoffmaster A."/>
            <person name="Ravel J."/>
            <person name="Sutton G."/>
        </authorList>
    </citation>
    <scope>NUCLEOTIDE SEQUENCE [LARGE SCALE GENOMIC DNA]</scope>
    <source>
        <strain evidence="1 2">G9842</strain>
    </source>
</reference>
<dbReference type="AlphaFoldDB" id="B7IVC8"/>
<dbReference type="Proteomes" id="UP000006744">
    <property type="component" value="Chromosome"/>
</dbReference>
<sequence length="48" mass="5566">MRSKKAVMRKNDFIKGKIKNLQQICCHKEVLVLTSILQSKAVHMIARK</sequence>
<dbReference type="EMBL" id="CP001186">
    <property type="protein sequence ID" value="ACK97619.1"/>
    <property type="molecule type" value="Genomic_DNA"/>
</dbReference>
<accession>B7IVC8</accession>
<protein>
    <submittedName>
        <fullName evidence="1">Uncharacterized protein</fullName>
    </submittedName>
</protein>
<evidence type="ECO:0000313" key="1">
    <source>
        <dbReference type="EMBL" id="ACK97619.1"/>
    </source>
</evidence>
<gene>
    <name evidence="1" type="ordered locus">BCG9842_B3049</name>
</gene>
<evidence type="ECO:0000313" key="2">
    <source>
        <dbReference type="Proteomes" id="UP000006744"/>
    </source>
</evidence>